<feature type="region of interest" description="Disordered" evidence="2">
    <location>
        <begin position="1"/>
        <end position="83"/>
    </location>
</feature>
<evidence type="ECO:0008006" key="5">
    <source>
        <dbReference type="Google" id="ProtNLM"/>
    </source>
</evidence>
<comment type="similarity">
    <text evidence="1">Belongs to the senescence regulator S40 family.</text>
</comment>
<feature type="compositionally biased region" description="Basic and acidic residues" evidence="2">
    <location>
        <begin position="61"/>
        <end position="80"/>
    </location>
</feature>
<keyword evidence="4" id="KW-1185">Reference proteome</keyword>
<feature type="compositionally biased region" description="Polar residues" evidence="2">
    <location>
        <begin position="18"/>
        <end position="44"/>
    </location>
</feature>
<organism evidence="3 4">
    <name type="scientific">Musa balbisiana</name>
    <name type="common">Banana</name>
    <dbReference type="NCBI Taxonomy" id="52838"/>
    <lineage>
        <taxon>Eukaryota</taxon>
        <taxon>Viridiplantae</taxon>
        <taxon>Streptophyta</taxon>
        <taxon>Embryophyta</taxon>
        <taxon>Tracheophyta</taxon>
        <taxon>Spermatophyta</taxon>
        <taxon>Magnoliopsida</taxon>
        <taxon>Liliopsida</taxon>
        <taxon>Zingiberales</taxon>
        <taxon>Musaceae</taxon>
        <taxon>Musa</taxon>
    </lineage>
</organism>
<dbReference type="PANTHER" id="PTHR33083">
    <property type="entry name" value="EXPRESSED PROTEIN"/>
    <property type="match status" value="1"/>
</dbReference>
<gene>
    <name evidence="3" type="ORF">C4D60_Mb06t22840</name>
</gene>
<dbReference type="PANTHER" id="PTHR33083:SF49">
    <property type="entry name" value="SENESCENCE REGULATOR"/>
    <property type="match status" value="1"/>
</dbReference>
<evidence type="ECO:0000256" key="1">
    <source>
        <dbReference type="ARBA" id="ARBA00034773"/>
    </source>
</evidence>
<dbReference type="EMBL" id="PYDT01000009">
    <property type="protein sequence ID" value="THU50679.1"/>
    <property type="molecule type" value="Genomic_DNA"/>
</dbReference>
<dbReference type="Pfam" id="PF04520">
    <property type="entry name" value="Senescence_reg"/>
    <property type="match status" value="1"/>
</dbReference>
<proteinExistence type="inferred from homology"/>
<accession>A0A4S8IQP8</accession>
<dbReference type="AlphaFoldDB" id="A0A4S8IQP8"/>
<dbReference type="Proteomes" id="UP000317650">
    <property type="component" value="Chromosome 6"/>
</dbReference>
<sequence>MGREKGKENRSNRHDKMTSSQNQPKWFTQTTVQQKTPLQRNPLQRSFPADVLWPNNDDDAEPRRKEIGAEKKPEDRESHSWKPVFVYDSSRADVDDDGGGGEMIPPHLIVASRMADKMAFSVCVGNGRTLKGRDLRRVRNTILRLTGFLER</sequence>
<name>A0A4S8IQP8_MUSBA</name>
<comment type="caution">
    <text evidence="3">The sequence shown here is derived from an EMBL/GenBank/DDBJ whole genome shotgun (WGS) entry which is preliminary data.</text>
</comment>
<dbReference type="InterPro" id="IPR007608">
    <property type="entry name" value="Senescence_reg_S40"/>
</dbReference>
<evidence type="ECO:0000313" key="4">
    <source>
        <dbReference type="Proteomes" id="UP000317650"/>
    </source>
</evidence>
<protein>
    <recommendedName>
        <fullName evidence="5">Senescence regulator</fullName>
    </recommendedName>
</protein>
<evidence type="ECO:0000256" key="2">
    <source>
        <dbReference type="SAM" id="MobiDB-lite"/>
    </source>
</evidence>
<feature type="compositionally biased region" description="Basic and acidic residues" evidence="2">
    <location>
        <begin position="1"/>
        <end position="17"/>
    </location>
</feature>
<reference evidence="3 4" key="1">
    <citation type="journal article" date="2019" name="Nat. Plants">
        <title>Genome sequencing of Musa balbisiana reveals subgenome evolution and function divergence in polyploid bananas.</title>
        <authorList>
            <person name="Yao X."/>
        </authorList>
    </citation>
    <scope>NUCLEOTIDE SEQUENCE [LARGE SCALE GENOMIC DNA]</scope>
    <source>
        <strain evidence="4">cv. DH-PKW</strain>
        <tissue evidence="3">Leaves</tissue>
    </source>
</reference>
<dbReference type="GO" id="GO:0010150">
    <property type="term" value="P:leaf senescence"/>
    <property type="evidence" value="ECO:0007669"/>
    <property type="project" value="UniProtKB-ARBA"/>
</dbReference>
<evidence type="ECO:0000313" key="3">
    <source>
        <dbReference type="EMBL" id="THU50679.1"/>
    </source>
</evidence>